<sequence>MEEHIGGCCKCHSSSSYGQNMSEMDFARGVWTAAMDGEFEKVEDYLNKGGDPNAVDSSGYTALHYASRSGHFAVCELLLMKGACANAQTRSGQVTPLHRAAYCGRIGVVNLLLRHQADPTLCDTDGQTALHKASEKGHKEIVQLLVDRNPGLQQIKDNRGRTALDIIPQG</sequence>
<reference evidence="5" key="1">
    <citation type="submission" date="2025-08" db="UniProtKB">
        <authorList>
            <consortium name="RefSeq"/>
        </authorList>
    </citation>
    <scope>IDENTIFICATION</scope>
    <source>
        <tissue evidence="5">Tentacle</tissue>
    </source>
</reference>
<feature type="repeat" description="ANK" evidence="3">
    <location>
        <begin position="92"/>
        <end position="124"/>
    </location>
</feature>
<dbReference type="InterPro" id="IPR036770">
    <property type="entry name" value="Ankyrin_rpt-contain_sf"/>
</dbReference>
<name>A0A6P8HGD7_ACTTE</name>
<dbReference type="OrthoDB" id="539213at2759"/>
<dbReference type="Pfam" id="PF12796">
    <property type="entry name" value="Ank_2"/>
    <property type="match status" value="1"/>
</dbReference>
<dbReference type="PANTHER" id="PTHR24171:SF9">
    <property type="entry name" value="ANKYRIN REPEAT DOMAIN-CONTAINING PROTEIN 39"/>
    <property type="match status" value="1"/>
</dbReference>
<dbReference type="PANTHER" id="PTHR24171">
    <property type="entry name" value="ANKYRIN REPEAT DOMAIN-CONTAINING PROTEIN 39-RELATED"/>
    <property type="match status" value="1"/>
</dbReference>
<dbReference type="SMART" id="SM00248">
    <property type="entry name" value="ANK"/>
    <property type="match status" value="3"/>
</dbReference>
<protein>
    <submittedName>
        <fullName evidence="5">Ankyrin repeat domain-containing protein 39-like</fullName>
    </submittedName>
</protein>
<evidence type="ECO:0000313" key="4">
    <source>
        <dbReference type="Proteomes" id="UP000515163"/>
    </source>
</evidence>
<dbReference type="RefSeq" id="XP_031554891.1">
    <property type="nucleotide sequence ID" value="XM_031699031.1"/>
</dbReference>
<dbReference type="AlphaFoldDB" id="A0A6P8HGD7"/>
<dbReference type="PROSITE" id="PS50297">
    <property type="entry name" value="ANK_REP_REGION"/>
    <property type="match status" value="3"/>
</dbReference>
<dbReference type="InParanoid" id="A0A6P8HGD7"/>
<accession>A0A6P8HGD7</accession>
<keyword evidence="2 3" id="KW-0040">ANK repeat</keyword>
<keyword evidence="4" id="KW-1185">Reference proteome</keyword>
<proteinExistence type="predicted"/>
<dbReference type="Gene3D" id="1.25.40.20">
    <property type="entry name" value="Ankyrin repeat-containing domain"/>
    <property type="match status" value="2"/>
</dbReference>
<evidence type="ECO:0000256" key="3">
    <source>
        <dbReference type="PROSITE-ProRule" id="PRU00023"/>
    </source>
</evidence>
<dbReference type="Pfam" id="PF13857">
    <property type="entry name" value="Ank_5"/>
    <property type="match status" value="1"/>
</dbReference>
<keyword evidence="1" id="KW-0677">Repeat</keyword>
<evidence type="ECO:0000256" key="1">
    <source>
        <dbReference type="ARBA" id="ARBA00022737"/>
    </source>
</evidence>
<dbReference type="SUPFAM" id="SSF48403">
    <property type="entry name" value="Ankyrin repeat"/>
    <property type="match status" value="1"/>
</dbReference>
<organism evidence="4 5">
    <name type="scientific">Actinia tenebrosa</name>
    <name type="common">Australian red waratah sea anemone</name>
    <dbReference type="NCBI Taxonomy" id="6105"/>
    <lineage>
        <taxon>Eukaryota</taxon>
        <taxon>Metazoa</taxon>
        <taxon>Cnidaria</taxon>
        <taxon>Anthozoa</taxon>
        <taxon>Hexacorallia</taxon>
        <taxon>Actiniaria</taxon>
        <taxon>Actiniidae</taxon>
        <taxon>Actinia</taxon>
    </lineage>
</organism>
<evidence type="ECO:0000256" key="2">
    <source>
        <dbReference type="ARBA" id="ARBA00023043"/>
    </source>
</evidence>
<dbReference type="PROSITE" id="PS50088">
    <property type="entry name" value="ANK_REPEAT"/>
    <property type="match status" value="3"/>
</dbReference>
<gene>
    <name evidence="5" type="primary">LOC116291817</name>
</gene>
<feature type="repeat" description="ANK" evidence="3">
    <location>
        <begin position="125"/>
        <end position="157"/>
    </location>
</feature>
<evidence type="ECO:0000313" key="5">
    <source>
        <dbReference type="RefSeq" id="XP_031554891.1"/>
    </source>
</evidence>
<dbReference type="InterPro" id="IPR002110">
    <property type="entry name" value="Ankyrin_rpt"/>
</dbReference>
<feature type="repeat" description="ANK" evidence="3">
    <location>
        <begin position="58"/>
        <end position="90"/>
    </location>
</feature>
<dbReference type="GeneID" id="116291817"/>
<dbReference type="KEGG" id="aten:116291817"/>
<dbReference type="Proteomes" id="UP000515163">
    <property type="component" value="Unplaced"/>
</dbReference>